<dbReference type="InterPro" id="IPR025662">
    <property type="entry name" value="Sigma_54_int_dom_ATP-bd_1"/>
</dbReference>
<dbReference type="InterPro" id="IPR025943">
    <property type="entry name" value="Sigma_54_int_dom_ATP-bd_2"/>
</dbReference>
<dbReference type="CDD" id="cd00009">
    <property type="entry name" value="AAA"/>
    <property type="match status" value="1"/>
</dbReference>
<evidence type="ECO:0000256" key="1">
    <source>
        <dbReference type="ARBA" id="ARBA00022741"/>
    </source>
</evidence>
<dbReference type="PANTHER" id="PTHR32071">
    <property type="entry name" value="TRANSCRIPTIONAL REGULATORY PROTEIN"/>
    <property type="match status" value="1"/>
</dbReference>
<keyword evidence="5" id="KW-0804">Transcription</keyword>
<comment type="caution">
    <text evidence="7">The sequence shown here is derived from an EMBL/GenBank/DDBJ whole genome shotgun (WGS) entry which is preliminary data.</text>
</comment>
<organism evidence="7 8">
    <name type="scientific">Oceanobacillus piezotolerans</name>
    <dbReference type="NCBI Taxonomy" id="2448030"/>
    <lineage>
        <taxon>Bacteria</taxon>
        <taxon>Bacillati</taxon>
        <taxon>Bacillota</taxon>
        <taxon>Bacilli</taxon>
        <taxon>Bacillales</taxon>
        <taxon>Bacillaceae</taxon>
        <taxon>Oceanobacillus</taxon>
    </lineage>
</organism>
<dbReference type="InterPro" id="IPR002078">
    <property type="entry name" value="Sigma_54_int"/>
</dbReference>
<dbReference type="PROSITE" id="PS00676">
    <property type="entry name" value="SIGMA54_INTERACT_2"/>
    <property type="match status" value="1"/>
</dbReference>
<keyword evidence="8" id="KW-1185">Reference proteome</keyword>
<dbReference type="PROSITE" id="PS00688">
    <property type="entry name" value="SIGMA54_INTERACT_3"/>
    <property type="match status" value="1"/>
</dbReference>
<dbReference type="InterPro" id="IPR002197">
    <property type="entry name" value="HTH_Fis"/>
</dbReference>
<dbReference type="PRINTS" id="PR01590">
    <property type="entry name" value="HTHFIS"/>
</dbReference>
<dbReference type="Pfam" id="PF25601">
    <property type="entry name" value="AAA_lid_14"/>
    <property type="match status" value="1"/>
</dbReference>
<dbReference type="GO" id="GO:0006355">
    <property type="term" value="P:regulation of DNA-templated transcription"/>
    <property type="evidence" value="ECO:0007669"/>
    <property type="project" value="InterPro"/>
</dbReference>
<accession>A0A498DQZ2</accession>
<dbReference type="PROSITE" id="PS00675">
    <property type="entry name" value="SIGMA54_INTERACT_1"/>
    <property type="match status" value="1"/>
</dbReference>
<dbReference type="InterPro" id="IPR027417">
    <property type="entry name" value="P-loop_NTPase"/>
</dbReference>
<proteinExistence type="predicted"/>
<evidence type="ECO:0000256" key="5">
    <source>
        <dbReference type="ARBA" id="ARBA00023163"/>
    </source>
</evidence>
<dbReference type="InterPro" id="IPR009057">
    <property type="entry name" value="Homeodomain-like_sf"/>
</dbReference>
<dbReference type="PROSITE" id="PS50045">
    <property type="entry name" value="SIGMA54_INTERACT_4"/>
    <property type="match status" value="1"/>
</dbReference>
<keyword evidence="2" id="KW-0067">ATP-binding</keyword>
<dbReference type="PANTHER" id="PTHR32071:SF57">
    <property type="entry name" value="C4-DICARBOXYLATE TRANSPORT TRANSCRIPTIONAL REGULATORY PROTEIN DCTD"/>
    <property type="match status" value="1"/>
</dbReference>
<dbReference type="Gene3D" id="3.40.50.300">
    <property type="entry name" value="P-loop containing nucleotide triphosphate hydrolases"/>
    <property type="match status" value="1"/>
</dbReference>
<gene>
    <name evidence="7" type="ORF">D8M04_06740</name>
</gene>
<dbReference type="AlphaFoldDB" id="A0A498DQZ2"/>
<protein>
    <submittedName>
        <fullName evidence="7">AAA family ATPase</fullName>
    </submittedName>
</protein>
<evidence type="ECO:0000256" key="4">
    <source>
        <dbReference type="ARBA" id="ARBA00023125"/>
    </source>
</evidence>
<evidence type="ECO:0000256" key="3">
    <source>
        <dbReference type="ARBA" id="ARBA00023015"/>
    </source>
</evidence>
<dbReference type="Pfam" id="PF02954">
    <property type="entry name" value="HTH_8"/>
    <property type="match status" value="1"/>
</dbReference>
<name>A0A498DQZ2_9BACI</name>
<evidence type="ECO:0000313" key="7">
    <source>
        <dbReference type="EMBL" id="RLL46889.1"/>
    </source>
</evidence>
<dbReference type="FunFam" id="3.40.50.300:FF:000006">
    <property type="entry name" value="DNA-binding transcriptional regulator NtrC"/>
    <property type="match status" value="1"/>
</dbReference>
<dbReference type="Pfam" id="PF00158">
    <property type="entry name" value="Sigma54_activat"/>
    <property type="match status" value="1"/>
</dbReference>
<feature type="domain" description="Sigma-54 factor interaction" evidence="6">
    <location>
        <begin position="131"/>
        <end position="361"/>
    </location>
</feature>
<dbReference type="SUPFAM" id="SSF46689">
    <property type="entry name" value="Homeodomain-like"/>
    <property type="match status" value="1"/>
</dbReference>
<keyword evidence="1" id="KW-0547">Nucleotide-binding</keyword>
<dbReference type="SUPFAM" id="SSF52540">
    <property type="entry name" value="P-loop containing nucleoside triphosphate hydrolases"/>
    <property type="match status" value="1"/>
</dbReference>
<evidence type="ECO:0000313" key="8">
    <source>
        <dbReference type="Proteomes" id="UP000270219"/>
    </source>
</evidence>
<dbReference type="Gene3D" id="1.10.10.60">
    <property type="entry name" value="Homeodomain-like"/>
    <property type="match status" value="1"/>
</dbReference>
<dbReference type="EMBL" id="RCHR01000002">
    <property type="protein sequence ID" value="RLL46889.1"/>
    <property type="molecule type" value="Genomic_DNA"/>
</dbReference>
<dbReference type="Proteomes" id="UP000270219">
    <property type="component" value="Unassembled WGS sequence"/>
</dbReference>
<evidence type="ECO:0000256" key="2">
    <source>
        <dbReference type="ARBA" id="ARBA00022840"/>
    </source>
</evidence>
<evidence type="ECO:0000259" key="6">
    <source>
        <dbReference type="PROSITE" id="PS50045"/>
    </source>
</evidence>
<dbReference type="Gene3D" id="1.10.8.60">
    <property type="match status" value="1"/>
</dbReference>
<dbReference type="GO" id="GO:0043565">
    <property type="term" value="F:sequence-specific DNA binding"/>
    <property type="evidence" value="ECO:0007669"/>
    <property type="project" value="InterPro"/>
</dbReference>
<dbReference type="InterPro" id="IPR058031">
    <property type="entry name" value="AAA_lid_NorR"/>
</dbReference>
<reference evidence="7 8" key="1">
    <citation type="submission" date="2018-10" db="EMBL/GenBank/DDBJ databases">
        <title>Oceanobacillus sp. YLB-02 draft genome.</title>
        <authorList>
            <person name="Yu L."/>
        </authorList>
    </citation>
    <scope>NUCLEOTIDE SEQUENCE [LARGE SCALE GENOMIC DNA]</scope>
    <source>
        <strain evidence="7 8">YLB-02</strain>
    </source>
</reference>
<sequence>MIGDAKMITEKSYKLDTYGNLETNLNNEITYVSPVFCKRFNLSGEEMIGRQLKTVMKFDKRTNKKGVFFTLINSVPCLIKIFHQEDKNIIQIMITGDDVSHSELVSFINSMEMKKYKKKTVEHQRYHFEDIIGNSPAMQRVKELASKIATGNSTILLTGESGTGKELFAQAIHGLSSRKSHSFIAVNCVAIPDELFESELFGYEPGAFSGAKKEGKPGKIELAQNGTLFLDEISELSYQAQGKLLRVLQEREVERLGGTTRKQVDIRIIAATNRDLKKMVDKGEFRQDLYYRLYVFELQIPPLRVRKEDILPLTHFFIDYYNRHFDKEVSYIDSTMEEWLLSYEWPGNVRELKACIERGMNIVEKDTLSLDLLYIQTSSNHASSRIASNNNTTLVSLEDIVQQAEMQAIKEALEQTNGDKMLAAQKLKIHVASLYRKIAKYNLKIK</sequence>
<keyword evidence="4" id="KW-0238">DNA-binding</keyword>
<keyword evidence="3" id="KW-0805">Transcription regulation</keyword>
<dbReference type="InterPro" id="IPR025944">
    <property type="entry name" value="Sigma_54_int_dom_CS"/>
</dbReference>
<dbReference type="SMART" id="SM00382">
    <property type="entry name" value="AAA"/>
    <property type="match status" value="1"/>
</dbReference>
<dbReference type="GO" id="GO:0005524">
    <property type="term" value="F:ATP binding"/>
    <property type="evidence" value="ECO:0007669"/>
    <property type="project" value="UniProtKB-KW"/>
</dbReference>
<dbReference type="InterPro" id="IPR003593">
    <property type="entry name" value="AAA+_ATPase"/>
</dbReference>